<dbReference type="Proteomes" id="UP000193685">
    <property type="component" value="Unassembled WGS sequence"/>
</dbReference>
<accession>A0A1Y2FQS0</accession>
<reference evidence="3 4" key="1">
    <citation type="submission" date="2016-07" db="EMBL/GenBank/DDBJ databases">
        <title>Pervasive Adenine N6-methylation of Active Genes in Fungi.</title>
        <authorList>
            <consortium name="DOE Joint Genome Institute"/>
            <person name="Mondo S.J."/>
            <person name="Dannebaum R.O."/>
            <person name="Kuo R.C."/>
            <person name="Labutti K."/>
            <person name="Haridas S."/>
            <person name="Kuo A."/>
            <person name="Salamov A."/>
            <person name="Ahrendt S.R."/>
            <person name="Lipzen A."/>
            <person name="Sullivan W."/>
            <person name="Andreopoulos W.B."/>
            <person name="Clum A."/>
            <person name="Lindquist E."/>
            <person name="Daum C."/>
            <person name="Ramamoorthy G.K."/>
            <person name="Gryganskyi A."/>
            <person name="Culley D."/>
            <person name="Magnuson J.K."/>
            <person name="James T.Y."/>
            <person name="O'Malley M.A."/>
            <person name="Stajich J.E."/>
            <person name="Spatafora J.W."/>
            <person name="Visel A."/>
            <person name="Grigoriev I.V."/>
        </authorList>
    </citation>
    <scope>NUCLEOTIDE SEQUENCE [LARGE SCALE GENOMIC DNA]</scope>
    <source>
        <strain evidence="3 4">12-1054</strain>
    </source>
</reference>
<keyword evidence="1" id="KW-0963">Cytoplasm</keyword>
<sequence length="143" mass="15899">MAENDQLFKTIIDITTKGAGNFVEVYYKTYDTNRPSLSKFYRPSSRIIWNGNPMVGSAKMAEFVNKLPSTEHDVQGFDCHPLVSSNANAGEAPDIMLIVSGSVKFGGEPQVRGFSQSFNLKQDPEKPGTYYVDSDCFRQVTLT</sequence>
<keyword evidence="1" id="KW-0653">Protein transport</keyword>
<dbReference type="SUPFAM" id="SSF54427">
    <property type="entry name" value="NTF2-like"/>
    <property type="match status" value="1"/>
</dbReference>
<evidence type="ECO:0000259" key="2">
    <source>
        <dbReference type="PROSITE" id="PS50177"/>
    </source>
</evidence>
<keyword evidence="1" id="KW-0539">Nucleus</keyword>
<dbReference type="EMBL" id="MCFI01000004">
    <property type="protein sequence ID" value="ORY85556.1"/>
    <property type="molecule type" value="Genomic_DNA"/>
</dbReference>
<dbReference type="GO" id="GO:0015031">
    <property type="term" value="P:protein transport"/>
    <property type="evidence" value="ECO:0007669"/>
    <property type="project" value="UniProtKB-KW"/>
</dbReference>
<dbReference type="PANTHER" id="PTHR12612">
    <property type="entry name" value="NUCLEAR TRANSPORT FACTOR 2"/>
    <property type="match status" value="1"/>
</dbReference>
<dbReference type="Gene3D" id="3.10.450.50">
    <property type="match status" value="1"/>
</dbReference>
<dbReference type="InterPro" id="IPR002075">
    <property type="entry name" value="NTF2_dom"/>
</dbReference>
<organism evidence="3 4">
    <name type="scientific">Protomyces lactucae-debilis</name>
    <dbReference type="NCBI Taxonomy" id="2754530"/>
    <lineage>
        <taxon>Eukaryota</taxon>
        <taxon>Fungi</taxon>
        <taxon>Dikarya</taxon>
        <taxon>Ascomycota</taxon>
        <taxon>Taphrinomycotina</taxon>
        <taxon>Taphrinomycetes</taxon>
        <taxon>Taphrinales</taxon>
        <taxon>Protomycetaceae</taxon>
        <taxon>Protomyces</taxon>
    </lineage>
</organism>
<protein>
    <recommendedName>
        <fullName evidence="1">NTF2-related export protein</fullName>
    </recommendedName>
</protein>
<dbReference type="GO" id="GO:0005737">
    <property type="term" value="C:cytoplasm"/>
    <property type="evidence" value="ECO:0007669"/>
    <property type="project" value="UniProtKB-SubCell"/>
</dbReference>
<dbReference type="OMA" id="HFTRLYY"/>
<proteinExistence type="predicted"/>
<dbReference type="GO" id="GO:0005634">
    <property type="term" value="C:nucleus"/>
    <property type="evidence" value="ECO:0007669"/>
    <property type="project" value="UniProtKB-SubCell"/>
</dbReference>
<dbReference type="OrthoDB" id="25408at2759"/>
<dbReference type="RefSeq" id="XP_040727038.1">
    <property type="nucleotide sequence ID" value="XM_040870994.1"/>
</dbReference>
<keyword evidence="4" id="KW-1185">Reference proteome</keyword>
<evidence type="ECO:0000256" key="1">
    <source>
        <dbReference type="RuleBase" id="RU369002"/>
    </source>
</evidence>
<comment type="caution">
    <text evidence="3">The sequence shown here is derived from an EMBL/GenBank/DDBJ whole genome shotgun (WGS) entry which is preliminary data.</text>
</comment>
<dbReference type="Pfam" id="PF02136">
    <property type="entry name" value="NTF2"/>
    <property type="match status" value="1"/>
</dbReference>
<dbReference type="GeneID" id="63787593"/>
<dbReference type="AlphaFoldDB" id="A0A1Y2FQS0"/>
<name>A0A1Y2FQS0_PROLT</name>
<evidence type="ECO:0000313" key="3">
    <source>
        <dbReference type="EMBL" id="ORY85556.1"/>
    </source>
</evidence>
<dbReference type="GO" id="GO:0006913">
    <property type="term" value="P:nucleocytoplasmic transport"/>
    <property type="evidence" value="ECO:0007669"/>
    <property type="project" value="UniProtKB-UniRule"/>
</dbReference>
<feature type="domain" description="NTF2" evidence="2">
    <location>
        <begin position="18"/>
        <end position="139"/>
    </location>
</feature>
<comment type="subcellular location">
    <subcellularLocation>
        <location evidence="1">Cytoplasm</location>
    </subcellularLocation>
    <subcellularLocation>
        <location evidence="1">Nucleus</location>
    </subcellularLocation>
</comment>
<gene>
    <name evidence="3" type="ORF">BCR37DRAFT_391328</name>
</gene>
<dbReference type="STRING" id="56484.A0A1Y2FQS0"/>
<keyword evidence="1" id="KW-0813">Transport</keyword>
<dbReference type="PROSITE" id="PS50177">
    <property type="entry name" value="NTF2_DOMAIN"/>
    <property type="match status" value="1"/>
</dbReference>
<comment type="function">
    <text evidence="1">Has a role in nuclear-cytoplasmic transport of proteins and mRNAs.</text>
</comment>
<dbReference type="InterPro" id="IPR045875">
    <property type="entry name" value="NTF2"/>
</dbReference>
<dbReference type="GO" id="GO:0051028">
    <property type="term" value="P:mRNA transport"/>
    <property type="evidence" value="ECO:0007669"/>
    <property type="project" value="UniProtKB-UniRule"/>
</dbReference>
<dbReference type="InterPro" id="IPR018222">
    <property type="entry name" value="Nuclear_transport_factor_2_euk"/>
</dbReference>
<evidence type="ECO:0000313" key="4">
    <source>
        <dbReference type="Proteomes" id="UP000193685"/>
    </source>
</evidence>
<dbReference type="InterPro" id="IPR032710">
    <property type="entry name" value="NTF2-like_dom_sf"/>
</dbReference>
<dbReference type="CDD" id="cd00780">
    <property type="entry name" value="NTF2"/>
    <property type="match status" value="1"/>
</dbReference>